<proteinExistence type="predicted"/>
<keyword evidence="1" id="KW-0808">Transferase</keyword>
<accession>A0A6C8MXZ3</accession>
<evidence type="ECO:0000313" key="1">
    <source>
        <dbReference type="EMBL" id="KAA9534102.1"/>
    </source>
</evidence>
<gene>
    <name evidence="1" type="ORF">DCK33_08145</name>
</gene>
<dbReference type="InterPro" id="IPR029063">
    <property type="entry name" value="SAM-dependent_MTases_sf"/>
</dbReference>
<dbReference type="SUPFAM" id="SSF53335">
    <property type="entry name" value="S-adenosyl-L-methionine-dependent methyltransferases"/>
    <property type="match status" value="1"/>
</dbReference>
<reference evidence="1" key="1">
    <citation type="submission" date="2018-04" db="EMBL/GenBank/DDBJ databases">
        <title>Genome Analysis of a Prevalent Clone of Listeria monocytogenes Sequence Type 87 in China.</title>
        <authorList>
            <person name="Wang Y."/>
        </authorList>
    </citation>
    <scope>NUCLEOTIDE SEQUENCE</scope>
    <source>
        <strain evidence="1">ICDC_LM0449</strain>
    </source>
</reference>
<dbReference type="AlphaFoldDB" id="A0A6C8MXZ3"/>
<sequence>MTLTTAQINELLGIKESYKASDRLMEILFDSKEKRESLFKAFLEIEPNLDYDWFHVYFQDEHADRKLKKQDFTPRGITDLLVGLAGASDTYFEATAGTGGIVIQHWWQSPFCYYCVEELSDRAFPFLLFNLAIRNINGTAYHGDSLTQEWENVYELTIGEQFSDITRRGAL</sequence>
<comment type="caution">
    <text evidence="1">The sequence shown here is derived from an EMBL/GenBank/DDBJ whole genome shotgun (WGS) entry which is preliminary data.</text>
</comment>
<dbReference type="GO" id="GO:0008168">
    <property type="term" value="F:methyltransferase activity"/>
    <property type="evidence" value="ECO:0007669"/>
    <property type="project" value="UniProtKB-KW"/>
</dbReference>
<name>A0A6C8MXZ3_LISMN</name>
<keyword evidence="1" id="KW-0489">Methyltransferase</keyword>
<protein>
    <submittedName>
        <fullName evidence="1">Methylase</fullName>
    </submittedName>
</protein>
<dbReference type="GO" id="GO:0032259">
    <property type="term" value="P:methylation"/>
    <property type="evidence" value="ECO:0007669"/>
    <property type="project" value="UniProtKB-KW"/>
</dbReference>
<organism evidence="1">
    <name type="scientific">Listeria monocytogenes</name>
    <dbReference type="NCBI Taxonomy" id="1639"/>
    <lineage>
        <taxon>Bacteria</taxon>
        <taxon>Bacillati</taxon>
        <taxon>Bacillota</taxon>
        <taxon>Bacilli</taxon>
        <taxon>Bacillales</taxon>
        <taxon>Listeriaceae</taxon>
        <taxon>Listeria</taxon>
    </lineage>
</organism>
<dbReference type="RefSeq" id="WP_150884162.1">
    <property type="nucleotide sequence ID" value="NZ_QDCA01000003.1"/>
</dbReference>
<dbReference type="EMBL" id="QDCA01000003">
    <property type="protein sequence ID" value="KAA9534102.1"/>
    <property type="molecule type" value="Genomic_DNA"/>
</dbReference>